<keyword evidence="3 14" id="KW-0813">Transport</keyword>
<evidence type="ECO:0000256" key="7">
    <source>
        <dbReference type="ARBA" id="ARBA00022989"/>
    </source>
</evidence>
<feature type="transmembrane region" description="Helical" evidence="14">
    <location>
        <begin position="402"/>
        <end position="423"/>
    </location>
</feature>
<dbReference type="EMBL" id="NSKB01000002">
    <property type="protein sequence ID" value="PAU77996.1"/>
    <property type="molecule type" value="Genomic_DNA"/>
</dbReference>
<evidence type="ECO:0000256" key="14">
    <source>
        <dbReference type="RuleBase" id="RU366012"/>
    </source>
</evidence>
<dbReference type="GO" id="GO:0005298">
    <property type="term" value="F:proline:sodium symporter activity"/>
    <property type="evidence" value="ECO:0007669"/>
    <property type="project" value="UniProtKB-UniRule"/>
</dbReference>
<feature type="transmembrane region" description="Helical" evidence="14">
    <location>
        <begin position="278"/>
        <end position="305"/>
    </location>
</feature>
<sequence>MATGVWISLFGYFALMIAIGIYAMRKATASSEDYMLGGRGLSPQVAALSAGASDMSGWLLLGLPGAMFVSGLGSAWIGIGLLVGAFFNWTLVAPRLREQTVHYGNAITIPAFLANRFPTRALSLRTVSAIVIVIFFAVYTASGLVAGGKLFESAFAGIYNFGDMSNYAMGVMITLGVVLIYTVVGGFLAVSMTDFVQGCIMMLALVIMPAVVLFGEGGGGFSQASQTLNEVDPTLLSWTSGLTFIGWLSAVTWGLGYFGQPHIIVRFMAIRSLKDVPVARNIGMSWMLISLIGAVSLGIFGRAYAIRNGMDVEDPETIFIILAELLFHPLITGFLYAALLAAIMSTISSQLLVSSSSLTEDFYRLFLHKNATEQQCVAVGRVCVVLVGIVAAVIASDEDSQVLGLVSNAWAGFGAAFGPLIILSLMWPRTNGAGAIAGMVVGAATVMIWITLGWNGEFMGGPGVYEIIPGFIASFVAIMVVSSVTADAGEYQHITR</sequence>
<evidence type="ECO:0000256" key="1">
    <source>
        <dbReference type="ARBA" id="ARBA00004651"/>
    </source>
</evidence>
<evidence type="ECO:0000256" key="9">
    <source>
        <dbReference type="ARBA" id="ARBA00023065"/>
    </source>
</evidence>
<dbReference type="InterPro" id="IPR050277">
    <property type="entry name" value="Sodium:Solute_Symporter"/>
</dbReference>
<feature type="transmembrane region" description="Helical" evidence="14">
    <location>
        <begin position="317"/>
        <end position="343"/>
    </location>
</feature>
<comment type="caution">
    <text evidence="15">The sequence shown here is derived from an EMBL/GenBank/DDBJ whole genome shotgun (WGS) entry which is preliminary data.</text>
</comment>
<dbReference type="NCBIfam" id="TIGR00813">
    <property type="entry name" value="sss"/>
    <property type="match status" value="1"/>
</dbReference>
<evidence type="ECO:0000313" key="16">
    <source>
        <dbReference type="Proteomes" id="UP000217771"/>
    </source>
</evidence>
<dbReference type="Proteomes" id="UP000217771">
    <property type="component" value="Unassembled WGS sequence"/>
</dbReference>
<dbReference type="GO" id="GO:0015193">
    <property type="term" value="F:L-proline transmembrane transporter activity"/>
    <property type="evidence" value="ECO:0007669"/>
    <property type="project" value="TreeGrafter"/>
</dbReference>
<dbReference type="GO" id="GO:0031402">
    <property type="term" value="F:sodium ion binding"/>
    <property type="evidence" value="ECO:0007669"/>
    <property type="project" value="UniProtKB-UniRule"/>
</dbReference>
<dbReference type="InterPro" id="IPR011851">
    <property type="entry name" value="Na/Pro_symporter"/>
</dbReference>
<keyword evidence="5 14" id="KW-0812">Transmembrane</keyword>
<feature type="transmembrane region" description="Helical" evidence="14">
    <location>
        <begin position="376"/>
        <end position="396"/>
    </location>
</feature>
<evidence type="ECO:0000256" key="13">
    <source>
        <dbReference type="RuleBase" id="RU362091"/>
    </source>
</evidence>
<evidence type="ECO:0000256" key="4">
    <source>
        <dbReference type="ARBA" id="ARBA00022475"/>
    </source>
</evidence>
<dbReference type="GO" id="GO:0005886">
    <property type="term" value="C:plasma membrane"/>
    <property type="evidence" value="ECO:0007669"/>
    <property type="project" value="UniProtKB-SubCell"/>
</dbReference>
<feature type="transmembrane region" description="Helical" evidence="14">
    <location>
        <begin position="235"/>
        <end position="258"/>
    </location>
</feature>
<protein>
    <recommendedName>
        <fullName evidence="14">Sodium/proline symporter</fullName>
    </recommendedName>
    <alternativeName>
        <fullName evidence="14">Proline permease</fullName>
    </alternativeName>
</protein>
<feature type="transmembrane region" description="Helical" evidence="14">
    <location>
        <begin position="195"/>
        <end position="215"/>
    </location>
</feature>
<dbReference type="Gene3D" id="1.20.1730.10">
    <property type="entry name" value="Sodium/glucose cotransporter"/>
    <property type="match status" value="1"/>
</dbReference>
<dbReference type="InterPro" id="IPR038377">
    <property type="entry name" value="Na/Glc_symporter_sf"/>
</dbReference>
<keyword evidence="14" id="KW-0997">Cell inner membrane</keyword>
<dbReference type="RefSeq" id="WP_095619675.1">
    <property type="nucleotide sequence ID" value="NZ_NSKB01000002.1"/>
</dbReference>
<keyword evidence="14" id="KW-0029">Amino-acid transport</keyword>
<dbReference type="InterPro" id="IPR018212">
    <property type="entry name" value="Na/solute_symporter_CS"/>
</dbReference>
<evidence type="ECO:0000256" key="8">
    <source>
        <dbReference type="ARBA" id="ARBA00023053"/>
    </source>
</evidence>
<evidence type="ECO:0000256" key="11">
    <source>
        <dbReference type="ARBA" id="ARBA00023201"/>
    </source>
</evidence>
<keyword evidence="4" id="KW-1003">Cell membrane</keyword>
<dbReference type="InterPro" id="IPR001734">
    <property type="entry name" value="Na/solute_symporter"/>
</dbReference>
<evidence type="ECO:0000313" key="15">
    <source>
        <dbReference type="EMBL" id="PAU77996.1"/>
    </source>
</evidence>
<dbReference type="OrthoDB" id="9789704at2"/>
<organism evidence="15 16">
    <name type="scientific">Halomonas salipaludis</name>
    <dbReference type="NCBI Taxonomy" id="2032625"/>
    <lineage>
        <taxon>Bacteria</taxon>
        <taxon>Pseudomonadati</taxon>
        <taxon>Pseudomonadota</taxon>
        <taxon>Gammaproteobacteria</taxon>
        <taxon>Oceanospirillales</taxon>
        <taxon>Halomonadaceae</taxon>
        <taxon>Halomonas</taxon>
    </lineage>
</organism>
<evidence type="ECO:0000256" key="6">
    <source>
        <dbReference type="ARBA" id="ARBA00022847"/>
    </source>
</evidence>
<keyword evidence="7 14" id="KW-1133">Transmembrane helix</keyword>
<feature type="transmembrane region" description="Helical" evidence="14">
    <location>
        <begin position="167"/>
        <end position="188"/>
    </location>
</feature>
<evidence type="ECO:0000256" key="3">
    <source>
        <dbReference type="ARBA" id="ARBA00022448"/>
    </source>
</evidence>
<keyword evidence="8 14" id="KW-0915">Sodium</keyword>
<dbReference type="Pfam" id="PF00474">
    <property type="entry name" value="SSF"/>
    <property type="match status" value="1"/>
</dbReference>
<dbReference type="PROSITE" id="PS50283">
    <property type="entry name" value="NA_SOLUT_SYMP_3"/>
    <property type="match status" value="1"/>
</dbReference>
<evidence type="ECO:0000256" key="10">
    <source>
        <dbReference type="ARBA" id="ARBA00023136"/>
    </source>
</evidence>
<dbReference type="PROSITE" id="PS00457">
    <property type="entry name" value="NA_SOLUT_SYMP_2"/>
    <property type="match status" value="1"/>
</dbReference>
<keyword evidence="10 14" id="KW-0472">Membrane</keyword>
<keyword evidence="11 14" id="KW-0739">Sodium transport</keyword>
<gene>
    <name evidence="15" type="primary">putP</name>
    <name evidence="15" type="ORF">CK498_04460</name>
</gene>
<feature type="transmembrane region" description="Helical" evidence="14">
    <location>
        <begin position="75"/>
        <end position="93"/>
    </location>
</feature>
<reference evidence="15 16" key="1">
    <citation type="submission" date="2017-08" db="EMBL/GenBank/DDBJ databases">
        <title>Halomonas alkalisoli sp. nov., isolated from saline alkaline soil.</title>
        <authorList>
            <person name="Wang D."/>
            <person name="Zhang G."/>
        </authorList>
    </citation>
    <scope>NUCLEOTIDE SEQUENCE [LARGE SCALE GENOMIC DNA]</scope>
    <source>
        <strain evidence="15 16">WRN001</strain>
    </source>
</reference>
<feature type="transmembrane region" description="Helical" evidence="14">
    <location>
        <begin position="126"/>
        <end position="147"/>
    </location>
</feature>
<dbReference type="GO" id="GO:0015824">
    <property type="term" value="P:proline transport"/>
    <property type="evidence" value="ECO:0007669"/>
    <property type="project" value="UniProtKB-UniRule"/>
</dbReference>
<evidence type="ECO:0000256" key="2">
    <source>
        <dbReference type="ARBA" id="ARBA00006434"/>
    </source>
</evidence>
<comment type="function">
    <text evidence="14">Catalyzes the sodium-dependent uptake of extracellular L-proline.</text>
</comment>
<comment type="subcellular location">
    <subcellularLocation>
        <location evidence="14">Cell inner membrane</location>
        <topology evidence="14">Multi-pass membrane protein</topology>
    </subcellularLocation>
    <subcellularLocation>
        <location evidence="1">Cell membrane</location>
        <topology evidence="1">Multi-pass membrane protein</topology>
    </subcellularLocation>
</comment>
<keyword evidence="9 14" id="KW-0406">Ion transport</keyword>
<accession>A0A2A2EXW0</accession>
<keyword evidence="16" id="KW-1185">Reference proteome</keyword>
<dbReference type="AlphaFoldDB" id="A0A2A2EXW0"/>
<dbReference type="PANTHER" id="PTHR48086">
    <property type="entry name" value="SODIUM/PROLINE SYMPORTER-RELATED"/>
    <property type="match status" value="1"/>
</dbReference>
<dbReference type="PANTHER" id="PTHR48086:SF3">
    <property type="entry name" value="SODIUM_PROLINE SYMPORTER"/>
    <property type="match status" value="1"/>
</dbReference>
<feature type="transmembrane region" description="Helical" evidence="14">
    <location>
        <begin position="435"/>
        <end position="455"/>
    </location>
</feature>
<dbReference type="NCBIfam" id="TIGR02121">
    <property type="entry name" value="Na_Pro_sym"/>
    <property type="match status" value="1"/>
</dbReference>
<feature type="transmembrane region" description="Helical" evidence="14">
    <location>
        <begin position="467"/>
        <end position="486"/>
    </location>
</feature>
<dbReference type="CDD" id="cd11475">
    <property type="entry name" value="SLC5sbd_PutP"/>
    <property type="match status" value="1"/>
</dbReference>
<keyword evidence="6 14" id="KW-0769">Symport</keyword>
<evidence type="ECO:0000256" key="5">
    <source>
        <dbReference type="ARBA" id="ARBA00022692"/>
    </source>
</evidence>
<feature type="transmembrane region" description="Helical" evidence="14">
    <location>
        <begin position="6"/>
        <end position="24"/>
    </location>
</feature>
<evidence type="ECO:0000256" key="12">
    <source>
        <dbReference type="ARBA" id="ARBA00033708"/>
    </source>
</evidence>
<comment type="similarity">
    <text evidence="2 13">Belongs to the sodium:solute symporter (SSF) (TC 2.A.21) family.</text>
</comment>
<comment type="catalytic activity">
    <reaction evidence="12">
        <text>L-proline(in) + Na(+)(in) = L-proline(out) + Na(+)(out)</text>
        <dbReference type="Rhea" id="RHEA:28967"/>
        <dbReference type="ChEBI" id="CHEBI:29101"/>
        <dbReference type="ChEBI" id="CHEBI:60039"/>
    </reaction>
</comment>
<proteinExistence type="inferred from homology"/>
<name>A0A2A2EXW0_9GAMM</name>